<dbReference type="PANTHER" id="PTHR47823">
    <property type="entry name" value="ION_TRANS DOMAIN-CONTAINING PROTEIN"/>
    <property type="match status" value="1"/>
</dbReference>
<dbReference type="EMBL" id="CAJJDO010000040">
    <property type="protein sequence ID" value="CAD8163705.1"/>
    <property type="molecule type" value="Genomic_DNA"/>
</dbReference>
<dbReference type="AlphaFoldDB" id="A0A8S1UGI0"/>
<protein>
    <recommendedName>
        <fullName evidence="1">Cyclic nucleotide-binding domain-containing protein</fullName>
    </recommendedName>
</protein>
<feature type="domain" description="Cyclic nucleotide-binding" evidence="1">
    <location>
        <begin position="54"/>
        <end position="190"/>
    </location>
</feature>
<sequence>MLIYYLFHLLQIYYKYSNINRLNQNNQRIIDSLPGQLKKYAICFSQQKFIVNTNLFKLDINIASTLLPFMTIFFYQQYETIYYLGSISQDIYILTTGEMRLCDEQGRSLLNIIDGIIFGEIEILDQVNRKKREKLQSKKAISEQDIINLHYFQKIKKSEEFCRIKRKIFNNLIMKIQYKFNKMHNDFIKSTQNQYFFARAVSCINQNEQRKPTDISKYIMEKEFKQRIKKQSFQFLQIRLLKIKMEIISKAQKCCLESDEIQQKKKAINKRRRGSYLGYQRINNFKGTTENEKRLKNKYLNCISKIKRTIYQNSKVNNQSCKIRIISANAYYSFTLFLSYIKRVKIIILEKKEKRLNQSSENNKRKVKSIHFTKQGNLMIYGVNFKMNQFHRRMQEQMEFILKSKV</sequence>
<keyword evidence="3" id="KW-1185">Reference proteome</keyword>
<name>A0A8S1UGI0_9CILI</name>
<dbReference type="InterPro" id="IPR000595">
    <property type="entry name" value="cNMP-bd_dom"/>
</dbReference>
<evidence type="ECO:0000313" key="3">
    <source>
        <dbReference type="Proteomes" id="UP000689195"/>
    </source>
</evidence>
<comment type="caution">
    <text evidence="2">The sequence shown here is derived from an EMBL/GenBank/DDBJ whole genome shotgun (WGS) entry which is preliminary data.</text>
</comment>
<dbReference type="Proteomes" id="UP000689195">
    <property type="component" value="Unassembled WGS sequence"/>
</dbReference>
<organism evidence="2 3">
    <name type="scientific">Paramecium pentaurelia</name>
    <dbReference type="NCBI Taxonomy" id="43138"/>
    <lineage>
        <taxon>Eukaryota</taxon>
        <taxon>Sar</taxon>
        <taxon>Alveolata</taxon>
        <taxon>Ciliophora</taxon>
        <taxon>Intramacronucleata</taxon>
        <taxon>Oligohymenophorea</taxon>
        <taxon>Peniculida</taxon>
        <taxon>Parameciidae</taxon>
        <taxon>Paramecium</taxon>
    </lineage>
</organism>
<accession>A0A8S1UGI0</accession>
<reference evidence="2" key="1">
    <citation type="submission" date="2021-01" db="EMBL/GenBank/DDBJ databases">
        <authorList>
            <consortium name="Genoscope - CEA"/>
            <person name="William W."/>
        </authorList>
    </citation>
    <scope>NUCLEOTIDE SEQUENCE</scope>
</reference>
<evidence type="ECO:0000313" key="2">
    <source>
        <dbReference type="EMBL" id="CAD8163705.1"/>
    </source>
</evidence>
<evidence type="ECO:0000259" key="1">
    <source>
        <dbReference type="PROSITE" id="PS50042"/>
    </source>
</evidence>
<gene>
    <name evidence="2" type="ORF">PPENT_87.1.T0400007</name>
</gene>
<proteinExistence type="predicted"/>
<dbReference type="PROSITE" id="PS50042">
    <property type="entry name" value="CNMP_BINDING_3"/>
    <property type="match status" value="1"/>
</dbReference>
<dbReference type="PANTHER" id="PTHR47823:SF9">
    <property type="entry name" value="CHROMOSOME UNDETERMINED SCAFFOLD_10, WHOLE GENOME SHOTGUN SEQUENCE"/>
    <property type="match status" value="1"/>
</dbReference>
<dbReference type="OrthoDB" id="426293at2759"/>